<dbReference type="EMBL" id="BJMD01000005">
    <property type="protein sequence ID" value="GEB18239.1"/>
    <property type="molecule type" value="Genomic_DNA"/>
</dbReference>
<gene>
    <name evidence="2" type="ORF">AAU01_09940</name>
</gene>
<feature type="compositionally biased region" description="Low complexity" evidence="1">
    <location>
        <begin position="15"/>
        <end position="25"/>
    </location>
</feature>
<evidence type="ECO:0000313" key="2">
    <source>
        <dbReference type="EMBL" id="GEB18239.1"/>
    </source>
</evidence>
<accession>A0A4Y3NHP6</accession>
<keyword evidence="3" id="KW-1185">Reference proteome</keyword>
<dbReference type="AlphaFoldDB" id="A0A4Y3NHP6"/>
<protein>
    <submittedName>
        <fullName evidence="2">Uncharacterized protein</fullName>
    </submittedName>
</protein>
<dbReference type="Proteomes" id="UP000317715">
    <property type="component" value="Unassembled WGS sequence"/>
</dbReference>
<name>A0A4Y3NHP6_PAEAU</name>
<proteinExistence type="predicted"/>
<evidence type="ECO:0000256" key="1">
    <source>
        <dbReference type="SAM" id="MobiDB-lite"/>
    </source>
</evidence>
<feature type="region of interest" description="Disordered" evidence="1">
    <location>
        <begin position="1"/>
        <end position="79"/>
    </location>
</feature>
<comment type="caution">
    <text evidence="2">The sequence shown here is derived from an EMBL/GenBank/DDBJ whole genome shotgun (WGS) entry which is preliminary data.</text>
</comment>
<reference evidence="2 3" key="1">
    <citation type="submission" date="2019-06" db="EMBL/GenBank/DDBJ databases">
        <title>Whole genome shotgun sequence of Paenarthrobacter aurescens NBRC 12136.</title>
        <authorList>
            <person name="Hosoyama A."/>
            <person name="Uohara A."/>
            <person name="Ohji S."/>
            <person name="Ichikawa N."/>
        </authorList>
    </citation>
    <scope>NUCLEOTIDE SEQUENCE [LARGE SCALE GENOMIC DNA]</scope>
    <source>
        <strain evidence="2 3">NBRC 12136</strain>
    </source>
</reference>
<sequence>MKQADCGAHDDGARRSAGYRRSSGDCGQRYSGQHSVAYGFAKKGHAPNDNPGSYNTADDRDESSPNEGPEDEVCGKRFS</sequence>
<organism evidence="2 3">
    <name type="scientific">Paenarthrobacter aurescens</name>
    <name type="common">Arthrobacter aurescens</name>
    <dbReference type="NCBI Taxonomy" id="43663"/>
    <lineage>
        <taxon>Bacteria</taxon>
        <taxon>Bacillati</taxon>
        <taxon>Actinomycetota</taxon>
        <taxon>Actinomycetes</taxon>
        <taxon>Micrococcales</taxon>
        <taxon>Micrococcaceae</taxon>
        <taxon>Paenarthrobacter</taxon>
    </lineage>
</organism>
<evidence type="ECO:0000313" key="3">
    <source>
        <dbReference type="Proteomes" id="UP000317715"/>
    </source>
</evidence>